<evidence type="ECO:0000313" key="4">
    <source>
        <dbReference type="Proteomes" id="UP001321825"/>
    </source>
</evidence>
<feature type="coiled-coil region" evidence="1">
    <location>
        <begin position="70"/>
        <end position="97"/>
    </location>
</feature>
<evidence type="ECO:0000256" key="2">
    <source>
        <dbReference type="SAM" id="Phobius"/>
    </source>
</evidence>
<keyword evidence="4" id="KW-1185">Reference proteome</keyword>
<dbReference type="AlphaFoldDB" id="A0AAU9C2H2"/>
<evidence type="ECO:0000256" key="1">
    <source>
        <dbReference type="SAM" id="Coils"/>
    </source>
</evidence>
<evidence type="ECO:0000313" key="3">
    <source>
        <dbReference type="EMBL" id="BCX82592.1"/>
    </source>
</evidence>
<organism evidence="3 4">
    <name type="scientific">Methylomarinovum caldicuralii</name>
    <dbReference type="NCBI Taxonomy" id="438856"/>
    <lineage>
        <taxon>Bacteria</taxon>
        <taxon>Pseudomonadati</taxon>
        <taxon>Pseudomonadota</taxon>
        <taxon>Gammaproteobacteria</taxon>
        <taxon>Methylococcales</taxon>
        <taxon>Methylothermaceae</taxon>
        <taxon>Methylomarinovum</taxon>
    </lineage>
</organism>
<keyword evidence="2" id="KW-0472">Membrane</keyword>
<reference evidence="4" key="1">
    <citation type="journal article" date="2024" name="Int. J. Syst. Evol. Microbiol.">
        <title>Methylomarinovum tepidoasis sp. nov., a moderately thermophilic methanotroph of the family Methylothermaceae isolated from a deep-sea hydrothermal field.</title>
        <authorList>
            <person name="Hirayama H."/>
            <person name="Takaki Y."/>
            <person name="Abe M."/>
            <person name="Miyazaki M."/>
            <person name="Uematsu K."/>
            <person name="Matsui Y."/>
            <person name="Takai K."/>
        </authorList>
    </citation>
    <scope>NUCLEOTIDE SEQUENCE [LARGE SCALE GENOMIC DNA]</scope>
    <source>
        <strain evidence="4">IT-9</strain>
    </source>
</reference>
<protein>
    <submittedName>
        <fullName evidence="3">Uncharacterized protein</fullName>
    </submittedName>
</protein>
<keyword evidence="2" id="KW-1133">Transmembrane helix</keyword>
<gene>
    <name evidence="3" type="ORF">MIT9_P2178</name>
</gene>
<proteinExistence type="predicted"/>
<feature type="transmembrane region" description="Helical" evidence="2">
    <location>
        <begin position="199"/>
        <end position="218"/>
    </location>
</feature>
<name>A0AAU9C2H2_9GAMM</name>
<dbReference type="Proteomes" id="UP001321825">
    <property type="component" value="Chromosome"/>
</dbReference>
<accession>A0AAU9C2H2</accession>
<dbReference type="KEGG" id="mcau:MIT9_P2178"/>
<dbReference type="EMBL" id="AP024714">
    <property type="protein sequence ID" value="BCX82592.1"/>
    <property type="molecule type" value="Genomic_DNA"/>
</dbReference>
<keyword evidence="1" id="KW-0175">Coiled coil</keyword>
<sequence length="229" mass="25995">MRNMKIPEEIIHLLEAHLEPKEAVRAINALNDLLFNLESRFQAQQLRFMEELKVWLSTELATKSEVASIEVRIREDISALKERMSAIEEKMAATATREDLARIEGRMESLAAKDALTKVESSLREDLARIEGRMESLATKDALTKAESSLREDLAKVESSLRKDLAKVESSLREDLARIEGRMESLATKEELAKLNTRMIVGFLILLFTIIFLNQNALEFIARLVGLVK</sequence>
<keyword evidence="2" id="KW-0812">Transmembrane</keyword>